<dbReference type="RefSeq" id="WP_004872068.1">
    <property type="nucleotide sequence ID" value="NZ_CP005986.1"/>
</dbReference>
<dbReference type="KEGG" id="acz:Acaty_c1318"/>
<dbReference type="NCBIfam" id="TIGR00254">
    <property type="entry name" value="GGDEF"/>
    <property type="match status" value="1"/>
</dbReference>
<dbReference type="InterPro" id="IPR000160">
    <property type="entry name" value="GGDEF_dom"/>
</dbReference>
<dbReference type="GO" id="GO:0052621">
    <property type="term" value="F:diguanylate cyclase activity"/>
    <property type="evidence" value="ECO:0007669"/>
    <property type="project" value="UniProtKB-EC"/>
</dbReference>
<dbReference type="AlphaFoldDB" id="A0A059ZUB4"/>
<dbReference type="Pfam" id="PF00990">
    <property type="entry name" value="GGDEF"/>
    <property type="match status" value="1"/>
</dbReference>
<sequence>MSTVNATEIARETLRHLANRKAAPTPENYARVYHEVCTEKLGPEAVSETSATAADTSAANACDETEYHWATLLSRWFREWERDQENLTHLQKIMSREQVLKYSSNTTLYHKLTALVKNWEKQPTRRVPPATAGVEEDPIARGSQEAWRELWRRSIFQGLAASLREDGEAAPILRQLEAELNADAPDLQQLLQGSRQLWQRLDQLETDGARLSAALSELVHIFLRNIKSLVEDDRWLLGQMEILESSLHPPLRLQRVQTGVGSLKTLVLQQEQRQSSIGAARRALHDLMTLIFESLENFSQDSAEAQNALAVYSQNLEVAEDWQQIRRIVTGVLETSQRLREKTAGSLAVLKDAREQLRRAQNKIHELEEELATVSALVHVDPLTGALNRRGLAEVFRREKARAERHNQSLVLALVDLDRFKRINDRYGHDLGDRVLINFCETFRRALRATDSFARYGGEELVALLPNSTAEKARSVLERVQDELDRQPTMVRDGSFTVSFSAGITQWRSGMELEDCIIDADKALYAAKAAGRRRVFLSNEL</sequence>
<evidence type="ECO:0000256" key="3">
    <source>
        <dbReference type="SAM" id="Coils"/>
    </source>
</evidence>
<comment type="catalytic activity">
    <reaction evidence="2">
        <text>2 GTP = 3',3'-c-di-GMP + 2 diphosphate</text>
        <dbReference type="Rhea" id="RHEA:24898"/>
        <dbReference type="ChEBI" id="CHEBI:33019"/>
        <dbReference type="ChEBI" id="CHEBI:37565"/>
        <dbReference type="ChEBI" id="CHEBI:58805"/>
        <dbReference type="EC" id="2.7.7.65"/>
    </reaction>
</comment>
<feature type="domain" description="GGDEF" evidence="4">
    <location>
        <begin position="408"/>
        <end position="540"/>
    </location>
</feature>
<dbReference type="HOGENOM" id="CLU_029027_0_0_6"/>
<dbReference type="InterPro" id="IPR029787">
    <property type="entry name" value="Nucleotide_cyclase"/>
</dbReference>
<dbReference type="EC" id="2.7.7.65" evidence="1"/>
<dbReference type="EMBL" id="CP005986">
    <property type="protein sequence ID" value="AIA55185.1"/>
    <property type="molecule type" value="Genomic_DNA"/>
</dbReference>
<dbReference type="InterPro" id="IPR050469">
    <property type="entry name" value="Diguanylate_Cyclase"/>
</dbReference>
<proteinExistence type="predicted"/>
<dbReference type="Gene3D" id="3.30.70.270">
    <property type="match status" value="1"/>
</dbReference>
<dbReference type="PANTHER" id="PTHR45138:SF9">
    <property type="entry name" value="DIGUANYLATE CYCLASE DGCM-RELATED"/>
    <property type="match status" value="1"/>
</dbReference>
<keyword evidence="3" id="KW-0175">Coiled coil</keyword>
<evidence type="ECO:0000256" key="2">
    <source>
        <dbReference type="ARBA" id="ARBA00034247"/>
    </source>
</evidence>
<gene>
    <name evidence="5" type="ORF">Acaty_c1318</name>
</gene>
<dbReference type="FunFam" id="3.30.70.270:FF:000001">
    <property type="entry name" value="Diguanylate cyclase domain protein"/>
    <property type="match status" value="1"/>
</dbReference>
<feature type="coiled-coil region" evidence="3">
    <location>
        <begin position="350"/>
        <end position="377"/>
    </location>
</feature>
<name>A0A059ZUB4_ACICK</name>
<dbReference type="eggNOG" id="COG3706">
    <property type="taxonomic scope" value="Bacteria"/>
</dbReference>
<evidence type="ECO:0000313" key="6">
    <source>
        <dbReference type="Proteomes" id="UP000005522"/>
    </source>
</evidence>
<dbReference type="SMART" id="SM00267">
    <property type="entry name" value="GGDEF"/>
    <property type="match status" value="1"/>
</dbReference>
<evidence type="ECO:0000259" key="4">
    <source>
        <dbReference type="PROSITE" id="PS50887"/>
    </source>
</evidence>
<dbReference type="SUPFAM" id="SSF55073">
    <property type="entry name" value="Nucleotide cyclase"/>
    <property type="match status" value="1"/>
</dbReference>
<dbReference type="InterPro" id="IPR043128">
    <property type="entry name" value="Rev_trsase/Diguanyl_cyclase"/>
</dbReference>
<protein>
    <recommendedName>
        <fullName evidence="1">diguanylate cyclase</fullName>
        <ecNumber evidence="1">2.7.7.65</ecNumber>
    </recommendedName>
</protein>
<evidence type="ECO:0000256" key="1">
    <source>
        <dbReference type="ARBA" id="ARBA00012528"/>
    </source>
</evidence>
<dbReference type="PROSITE" id="PS50887">
    <property type="entry name" value="GGDEF"/>
    <property type="match status" value="1"/>
</dbReference>
<dbReference type="CDD" id="cd01949">
    <property type="entry name" value="GGDEF"/>
    <property type="match status" value="1"/>
</dbReference>
<accession>A0A059ZUB4</accession>
<evidence type="ECO:0000313" key="5">
    <source>
        <dbReference type="EMBL" id="AIA55185.1"/>
    </source>
</evidence>
<organism evidence="5 6">
    <name type="scientific">Acidithiobacillus caldus (strain ATCC 51756 / DSM 8584 / KU)</name>
    <dbReference type="NCBI Taxonomy" id="637389"/>
    <lineage>
        <taxon>Bacteria</taxon>
        <taxon>Pseudomonadati</taxon>
        <taxon>Pseudomonadota</taxon>
        <taxon>Acidithiobacillia</taxon>
        <taxon>Acidithiobacillales</taxon>
        <taxon>Acidithiobacillaceae</taxon>
        <taxon>Acidithiobacillus</taxon>
    </lineage>
</organism>
<dbReference type="PANTHER" id="PTHR45138">
    <property type="entry name" value="REGULATORY COMPONENTS OF SENSORY TRANSDUCTION SYSTEM"/>
    <property type="match status" value="1"/>
</dbReference>
<dbReference type="Proteomes" id="UP000005522">
    <property type="component" value="Chromosome"/>
</dbReference>
<reference evidence="5 6" key="1">
    <citation type="journal article" date="2009" name="J. Bacteriol.">
        <title>Draft genome sequence of the extremely acidophilic bacterium Acidithiobacillus caldus ATCC 51756 reveals metabolic versatility in the genus Acidithiobacillus.</title>
        <authorList>
            <person name="Valdes J."/>
            <person name="Quatrini R."/>
            <person name="Hallberg K."/>
            <person name="Dopson M."/>
            <person name="Valenzuela P.D."/>
            <person name="Holmes D.S."/>
        </authorList>
    </citation>
    <scope>NUCLEOTIDE SEQUENCE [LARGE SCALE GENOMIC DNA]</scope>
    <source>
        <strain evidence="6">ATCC 51756 / DSM 8584 / KU</strain>
    </source>
</reference>